<keyword evidence="14" id="KW-0539">Nucleus</keyword>
<dbReference type="CDD" id="cd18793">
    <property type="entry name" value="SF2_C_SNF"/>
    <property type="match status" value="1"/>
</dbReference>
<keyword evidence="9" id="KW-0347">Helicase</keyword>
<keyword evidence="20" id="KW-1185">Reference proteome</keyword>
<feature type="region of interest" description="Disordered" evidence="16">
    <location>
        <begin position="1344"/>
        <end position="1571"/>
    </location>
</feature>
<dbReference type="PROSITE" id="PS51533">
    <property type="entry name" value="ADD"/>
    <property type="match status" value="1"/>
</dbReference>
<keyword evidence="10" id="KW-0862">Zinc</keyword>
<evidence type="ECO:0000256" key="12">
    <source>
        <dbReference type="ARBA" id="ARBA00022895"/>
    </source>
</evidence>
<feature type="compositionally biased region" description="Low complexity" evidence="16">
    <location>
        <begin position="1982"/>
        <end position="1993"/>
    </location>
</feature>
<evidence type="ECO:0000256" key="6">
    <source>
        <dbReference type="ARBA" id="ARBA00022741"/>
    </source>
</evidence>
<feature type="region of interest" description="Disordered" evidence="16">
    <location>
        <begin position="315"/>
        <end position="481"/>
    </location>
</feature>
<dbReference type="KEGG" id="ccin:107268144"/>
<dbReference type="InterPro" id="IPR000330">
    <property type="entry name" value="SNF2_N"/>
</dbReference>
<keyword evidence="12" id="KW-0779">Telomere</keyword>
<evidence type="ECO:0000256" key="4">
    <source>
        <dbReference type="ARBA" id="ARBA00022454"/>
    </source>
</evidence>
<evidence type="ECO:0000256" key="14">
    <source>
        <dbReference type="ARBA" id="ARBA00023242"/>
    </source>
</evidence>
<feature type="compositionally biased region" description="Basic and acidic residues" evidence="16">
    <location>
        <begin position="1483"/>
        <end position="1494"/>
    </location>
</feature>
<feature type="compositionally biased region" description="Basic and acidic residues" evidence="16">
    <location>
        <begin position="1405"/>
        <end position="1443"/>
    </location>
</feature>
<feature type="region of interest" description="Disordered" evidence="16">
    <location>
        <begin position="2446"/>
        <end position="2503"/>
    </location>
</feature>
<comment type="subcellular location">
    <subcellularLocation>
        <location evidence="2">Chromosome</location>
        <location evidence="2">Telomere</location>
    </subcellularLocation>
    <subcellularLocation>
        <location evidence="1">Nucleus</location>
    </subcellularLocation>
</comment>
<comment type="similarity">
    <text evidence="3">Belongs to the SNF2/RAD54 helicase family.</text>
</comment>
<keyword evidence="8" id="KW-0378">Hydrolase</keyword>
<feature type="compositionally biased region" description="Basic and acidic residues" evidence="16">
    <location>
        <begin position="1999"/>
        <end position="2008"/>
    </location>
</feature>
<evidence type="ECO:0000313" key="21">
    <source>
        <dbReference type="RefSeq" id="XP_015596104.2"/>
    </source>
</evidence>
<accession>A0AAJ7FKC5</accession>
<evidence type="ECO:0000256" key="3">
    <source>
        <dbReference type="ARBA" id="ARBA00007025"/>
    </source>
</evidence>
<feature type="compositionally biased region" description="Basic and acidic residues" evidence="16">
    <location>
        <begin position="736"/>
        <end position="748"/>
    </location>
</feature>
<feature type="region of interest" description="Disordered" evidence="16">
    <location>
        <begin position="1241"/>
        <end position="1305"/>
    </location>
</feature>
<feature type="compositionally biased region" description="Acidic residues" evidence="16">
    <location>
        <begin position="974"/>
        <end position="988"/>
    </location>
</feature>
<keyword evidence="11" id="KW-0067">ATP-binding</keyword>
<dbReference type="SMART" id="SM00487">
    <property type="entry name" value="DEXDc"/>
    <property type="match status" value="1"/>
</dbReference>
<dbReference type="GO" id="GO:0000781">
    <property type="term" value="C:chromosome, telomeric region"/>
    <property type="evidence" value="ECO:0007669"/>
    <property type="project" value="UniProtKB-SubCell"/>
</dbReference>
<organism evidence="20 21">
    <name type="scientific">Cephus cinctus</name>
    <name type="common">Wheat stem sawfly</name>
    <dbReference type="NCBI Taxonomy" id="211228"/>
    <lineage>
        <taxon>Eukaryota</taxon>
        <taxon>Metazoa</taxon>
        <taxon>Ecdysozoa</taxon>
        <taxon>Arthropoda</taxon>
        <taxon>Hexapoda</taxon>
        <taxon>Insecta</taxon>
        <taxon>Pterygota</taxon>
        <taxon>Neoptera</taxon>
        <taxon>Endopterygota</taxon>
        <taxon>Hymenoptera</taxon>
        <taxon>Cephoidea</taxon>
        <taxon>Cephidae</taxon>
        <taxon>Cephus</taxon>
    </lineage>
</organism>
<dbReference type="PANTHER" id="PTHR45797">
    <property type="entry name" value="RAD54-LIKE"/>
    <property type="match status" value="1"/>
</dbReference>
<feature type="compositionally biased region" description="Polar residues" evidence="16">
    <location>
        <begin position="899"/>
        <end position="910"/>
    </location>
</feature>
<feature type="compositionally biased region" description="Basic and acidic residues" evidence="16">
    <location>
        <begin position="1959"/>
        <end position="1976"/>
    </location>
</feature>
<feature type="compositionally biased region" description="Basic and acidic residues" evidence="16">
    <location>
        <begin position="1461"/>
        <end position="1471"/>
    </location>
</feature>
<evidence type="ECO:0000256" key="2">
    <source>
        <dbReference type="ARBA" id="ARBA00004574"/>
    </source>
</evidence>
<dbReference type="InterPro" id="IPR001650">
    <property type="entry name" value="Helicase_C-like"/>
</dbReference>
<feature type="region of interest" description="Disordered" evidence="16">
    <location>
        <begin position="245"/>
        <end position="287"/>
    </location>
</feature>
<evidence type="ECO:0000256" key="15">
    <source>
        <dbReference type="ARBA" id="ARBA00031106"/>
    </source>
</evidence>
<gene>
    <name evidence="21" type="primary">LOC107268144</name>
</gene>
<feature type="compositionally biased region" description="Basic and acidic residues" evidence="16">
    <location>
        <begin position="373"/>
        <end position="384"/>
    </location>
</feature>
<feature type="compositionally biased region" description="Polar residues" evidence="16">
    <location>
        <begin position="341"/>
        <end position="357"/>
    </location>
</feature>
<evidence type="ECO:0000259" key="19">
    <source>
        <dbReference type="PROSITE" id="PS51533"/>
    </source>
</evidence>
<feature type="compositionally biased region" description="Basic and acidic residues" evidence="16">
    <location>
        <begin position="252"/>
        <end position="262"/>
    </location>
</feature>
<dbReference type="InterPro" id="IPR025766">
    <property type="entry name" value="ADD"/>
</dbReference>
<feature type="region of interest" description="Disordered" evidence="16">
    <location>
        <begin position="1070"/>
        <end position="1090"/>
    </location>
</feature>
<feature type="domain" description="Helicase C-terminal" evidence="18">
    <location>
        <begin position="2046"/>
        <end position="2232"/>
    </location>
</feature>
<feature type="region of interest" description="Disordered" evidence="16">
    <location>
        <begin position="1959"/>
        <end position="2022"/>
    </location>
</feature>
<keyword evidence="6" id="KW-0547">Nucleotide-binding</keyword>
<evidence type="ECO:0000313" key="20">
    <source>
        <dbReference type="Proteomes" id="UP000694920"/>
    </source>
</evidence>
<keyword evidence="7" id="KW-0863">Zinc-finger</keyword>
<feature type="region of interest" description="Disordered" evidence="16">
    <location>
        <begin position="962"/>
        <end position="989"/>
    </location>
</feature>
<feature type="region of interest" description="Disordered" evidence="16">
    <location>
        <begin position="863"/>
        <end position="937"/>
    </location>
</feature>
<keyword evidence="5" id="KW-0479">Metal-binding</keyword>
<feature type="compositionally biased region" description="Basic and acidic residues" evidence="16">
    <location>
        <begin position="911"/>
        <end position="937"/>
    </location>
</feature>
<feature type="compositionally biased region" description="Acidic residues" evidence="16">
    <location>
        <begin position="653"/>
        <end position="664"/>
    </location>
</feature>
<feature type="compositionally biased region" description="Basic and acidic residues" evidence="16">
    <location>
        <begin position="1374"/>
        <end position="1395"/>
    </location>
</feature>
<feature type="compositionally biased region" description="Basic and acidic residues" evidence="16">
    <location>
        <begin position="278"/>
        <end position="287"/>
    </location>
</feature>
<feature type="compositionally biased region" description="Polar residues" evidence="16">
    <location>
        <begin position="864"/>
        <end position="875"/>
    </location>
</feature>
<dbReference type="GO" id="GO:0004386">
    <property type="term" value="F:helicase activity"/>
    <property type="evidence" value="ECO:0007669"/>
    <property type="project" value="UniProtKB-KW"/>
</dbReference>
<feature type="compositionally biased region" description="Basic and acidic residues" evidence="16">
    <location>
        <begin position="1076"/>
        <end position="1090"/>
    </location>
</feature>
<dbReference type="Pfam" id="PF00271">
    <property type="entry name" value="Helicase_C"/>
    <property type="match status" value="1"/>
</dbReference>
<name>A0AAJ7FKC5_CEPCN</name>
<evidence type="ECO:0000256" key="7">
    <source>
        <dbReference type="ARBA" id="ARBA00022771"/>
    </source>
</evidence>
<proteinExistence type="inferred from homology"/>
<reference evidence="21" key="1">
    <citation type="submission" date="2025-08" db="UniProtKB">
        <authorList>
            <consortium name="RefSeq"/>
        </authorList>
    </citation>
    <scope>IDENTIFICATION</scope>
</reference>
<dbReference type="SMART" id="SM00490">
    <property type="entry name" value="HELICc"/>
    <property type="match status" value="1"/>
</dbReference>
<evidence type="ECO:0000256" key="11">
    <source>
        <dbReference type="ARBA" id="ARBA00022840"/>
    </source>
</evidence>
<dbReference type="PANTHER" id="PTHR45797:SF3">
    <property type="entry name" value="TRANSCRIPTIONAL REGULATOR ATRX HOMOLOG"/>
    <property type="match status" value="1"/>
</dbReference>
<dbReference type="PROSITE" id="PS51194">
    <property type="entry name" value="HELICASE_CTER"/>
    <property type="match status" value="1"/>
</dbReference>
<dbReference type="GO" id="GO:0003677">
    <property type="term" value="F:DNA binding"/>
    <property type="evidence" value="ECO:0007669"/>
    <property type="project" value="UniProtKB-KW"/>
</dbReference>
<evidence type="ECO:0000256" key="13">
    <source>
        <dbReference type="ARBA" id="ARBA00023125"/>
    </source>
</evidence>
<feature type="compositionally biased region" description="Polar residues" evidence="16">
    <location>
        <begin position="2491"/>
        <end position="2503"/>
    </location>
</feature>
<dbReference type="RefSeq" id="XP_015596104.2">
    <property type="nucleotide sequence ID" value="XM_015740618.2"/>
</dbReference>
<dbReference type="InterPro" id="IPR044574">
    <property type="entry name" value="ARIP4-like"/>
</dbReference>
<sequence>MDNGTRCTLFLHREQPSHRGQHRRESLAAVEVRVAMGLKVSPEESLYRRKHGVKIDNLKNLWCASCGIQLVLKETAIFSHPLLGTLQCKRCNDLYEGGELVVPKVAEARICYLCKKHKLSNRILTCSSANCPFTFCKLCIKRNVRNVECKGAKHWQCFLCNCKQLWEVRAICAAVQASLPKKNRQSKMSWEDSSETESTSNVSGSEIAKREIEHLKKSKQYRKNMLDNGNVRNVGGRFLKISVNSRSNKRRTMLERRKRNDGTGDSSSSEVGASIVKPESRDEWEKQTVTRSELMKIMKKCLVVRLHKETHADLRNRSKSLSNKRCRYAARASSKQERVIPSTSQILSRETTRQNGTSSSSSSSSSRCTVPARCEDDSNEEIRQNARAIRRTGARPNRSREMSILKSDSEEESEERSQQKSQMLPVNCRTRDRSRSSAASSSDIEFKKRSISKKKRMHHQPARLLDDINGDYSNRKNDQLPEHLKRKLEKLVENIPRHQESRLHDIIEEFYKNVMNSCKRSMSLRKTAYTDFRRTQDFTGLSDVSTTIFHCTNLIDNIKRNFEKDRNTLLRSYDDWSRASGVTNVFNGIDQNASKQQVEVNRGAEYRDGTNGGRTRDSVSPLLIGKDKKVTSSGAPNRKDNLSVSRHRRTEEEFSECDTEEIFSENETSKPLEQKAAKDDLNKNFCGKAFEVGRSHHSKGNNTSSETIVAEKMGLLDAASENSDKDSYDVENPTRVADETTKKNPRSDDDVESVIHNNATVSSLSQKVHVSENISGDSSFVETSEPEDHSYSRILKRKTLVERSIAQERSEVQVSAASSVLAKKVERSTATGRLSESGSSTGIGMTIGTDRYILNDTEVRDNTDMNSAKSTQPINAVTEKDNVKEMTSGFEEEPEKVGNDTNESGKSPSSTEEKDMRHVGVATEGKKELHEAADCDAEERNKIDDSLNLNLGKNMRKLSGMKSVMALRKREDRESSDEESTLPDEQGDSEVFARRQLLDSLSENSDEADKLRISEKMFLSSTSSVNRRSGEERSSDVDSTCSTVILADSIKDIGKSKQAVILAKGAATELEGNADSSKDEADLDSVERTESTVAAVPLKRKKFENQTDRLSDLHIDDGRAKEILLLSSSGSSDKDTTTVFSHDSGRTRSTSDTDSSRASVTSQDSLLRSSMLKKRKFKCQNNYWYSNDSRLRQRSFVLIERINEKDLEPYTRVLNESRRRLENKEYKRLFDLDSIERRAQDKRSDAEEKDQQEESAVFSKGLKDGRRRRQLNEEKEDTLLDHLNKVENGQVVSANDHESENYTNKESLGECNVISAKNAENRRFGDSDTIARALLLHSSSDSNSEMFELTQNENEHENDVCSSSQNSKTKKSKKKDEEHSSEDKEERKSKKERSAWRRSKVLRGRLSDSDSKEEDNKWRRSQKILEEKEKQGSEDDSDVAERIKLKRKRTKRRLLGSDSDSDSRKFSKSSEDSNDSLQNRNSKKTEDDSEEKTKTEKKRLRGVSDSASSESIIEKKKRFKRRRIKAMASDSSDSGSMSNSQSSPGKSGRKNIRKLLKDNRVADNTKQAAKEEEERLKRIAERQKLYNEMYEIRLAGEERVEKLILDFDEETKQELVSVHKDLVKRLKPHQAQGIKFMWDACFESLARMKLNKGSGCIVAHCMGLGKSFQVVTLAHTLITHEEIGVKTIMVVCPLSTVLNWVNEFKIWLKDVNEGTDVRIFEMTRLKKNYERMRHLEQWQRRGGVLIIGYEMFRNLSNGGKRTRKNVKEAILKCMVDPGADLVVCDEGHLLKNEDTALSKAMRQVKTLRRIVLTGTPLQNNLKEYHCMVQFVKPNLLGTKKEFMNRFVNPITNGQFDDSTAADVKLMKKRAHVLHKMLEGSVQRFDYSVLMPFLPPKQEYVIFVKLTDVQIQLYQHYLDNFARKHRGAGGSLFADFQALQRIWTHPMVLRWNTEKMEKANEKRLSDSDTEGSLKDFIDDGSDSESSQSPSDSSDVQVIRDSGDEKREPRGNPIAEPEAKEDANADSSDWWCQFVKPEHFDDMRVSTKLSLLFGILKESEQIGDKVLVFSQSLFSLTLIEHFLRMIDDETQLGNNLDRLEGHTGNWSLGSDYFRLDGQTSPENRNNWCRRFNQSSNTRARLFLISTRAGGLGINLTAANRVIIFDASWNPSHDVQSIFRIYRFGQKKPCYVYRFLAYGTMEEKIYNRQVTKLSLSCRVVDEQQIERHYSNNDLAELYKFEPHGDKDKPTLNLPKDRLLADIFLKCKDSVENYHEHDSLLENKAEEELDEEERKQAWLEYEEEKKGKPPVSLASLNHQSNYYFQHQFNASQMGDYSNPLDQNKMMMRLDYENLQQLIRKDYPNLTEEQQKTITNRTILDMYNYLEKQAVHQLPANPMNMGYPTLDTVPRMGNMQGAIQQQMMYQQQMHQQRRQLLQHGNQQMNYAQQGNVGQLPRPEDVPGTSSSGDVEVIEASSASGLPRAIIAEVPRAVGEPSTSTNSNKSQEE</sequence>
<feature type="region of interest" description="Disordered" evidence="16">
    <location>
        <begin position="1131"/>
        <end position="1165"/>
    </location>
</feature>
<feature type="domain" description="Helicase ATP-binding" evidence="17">
    <location>
        <begin position="1647"/>
        <end position="1834"/>
    </location>
</feature>
<feature type="compositionally biased region" description="Low complexity" evidence="16">
    <location>
        <begin position="196"/>
        <end position="206"/>
    </location>
</feature>
<dbReference type="GO" id="GO:0005524">
    <property type="term" value="F:ATP binding"/>
    <property type="evidence" value="ECO:0007669"/>
    <property type="project" value="UniProtKB-KW"/>
</dbReference>
<evidence type="ECO:0000259" key="18">
    <source>
        <dbReference type="PROSITE" id="PS51194"/>
    </source>
</evidence>
<feature type="compositionally biased region" description="Basic and acidic residues" evidence="16">
    <location>
        <begin position="667"/>
        <end position="676"/>
    </location>
</feature>
<evidence type="ECO:0000256" key="9">
    <source>
        <dbReference type="ARBA" id="ARBA00022806"/>
    </source>
</evidence>
<feature type="compositionally biased region" description="Basic and acidic residues" evidence="16">
    <location>
        <begin position="1555"/>
        <end position="1571"/>
    </location>
</feature>
<feature type="compositionally biased region" description="Basic and acidic residues" evidence="16">
    <location>
        <begin position="1143"/>
        <end position="1155"/>
    </location>
</feature>
<dbReference type="GeneID" id="107268144"/>
<feature type="compositionally biased region" description="Basic and acidic residues" evidence="16">
    <location>
        <begin position="1270"/>
        <end position="1285"/>
    </location>
</feature>
<dbReference type="Proteomes" id="UP000694920">
    <property type="component" value="Unplaced"/>
</dbReference>
<keyword evidence="13" id="KW-0238">DNA-binding</keyword>
<evidence type="ECO:0000256" key="8">
    <source>
        <dbReference type="ARBA" id="ARBA00022801"/>
    </source>
</evidence>
<dbReference type="SUPFAM" id="SSF52540">
    <property type="entry name" value="P-loop containing nucleoside triphosphate hydrolases"/>
    <property type="match status" value="2"/>
</dbReference>
<dbReference type="InterPro" id="IPR038718">
    <property type="entry name" value="SNF2-like_sf"/>
</dbReference>
<feature type="region of interest" description="Disordered" evidence="16">
    <location>
        <begin position="720"/>
        <end position="752"/>
    </location>
</feature>
<feature type="region of interest" description="Disordered" evidence="16">
    <location>
        <begin position="815"/>
        <end position="842"/>
    </location>
</feature>
<dbReference type="GO" id="GO:0008270">
    <property type="term" value="F:zinc ion binding"/>
    <property type="evidence" value="ECO:0007669"/>
    <property type="project" value="UniProtKB-KW"/>
</dbReference>
<dbReference type="Pfam" id="PF00176">
    <property type="entry name" value="SNF2-rel_dom"/>
    <property type="match status" value="1"/>
</dbReference>
<dbReference type="InterPro" id="IPR049730">
    <property type="entry name" value="SNF2/RAD54-like_C"/>
</dbReference>
<feature type="compositionally biased region" description="Low complexity" evidence="16">
    <location>
        <begin position="1526"/>
        <end position="1546"/>
    </location>
</feature>
<keyword evidence="4" id="KW-0158">Chromosome</keyword>
<feature type="region of interest" description="Disordered" evidence="16">
    <location>
        <begin position="183"/>
        <end position="208"/>
    </location>
</feature>
<dbReference type="Gene3D" id="3.40.50.10810">
    <property type="entry name" value="Tandem AAA-ATPase domain"/>
    <property type="match status" value="1"/>
</dbReference>
<dbReference type="GO" id="GO:0005634">
    <property type="term" value="C:nucleus"/>
    <property type="evidence" value="ECO:0007669"/>
    <property type="project" value="UniProtKB-SubCell"/>
</dbReference>
<evidence type="ECO:0000256" key="5">
    <source>
        <dbReference type="ARBA" id="ARBA00022723"/>
    </source>
</evidence>
<evidence type="ECO:0000259" key="17">
    <source>
        <dbReference type="PROSITE" id="PS51192"/>
    </source>
</evidence>
<evidence type="ECO:0000256" key="16">
    <source>
        <dbReference type="SAM" id="MobiDB-lite"/>
    </source>
</evidence>
<dbReference type="GO" id="GO:0016887">
    <property type="term" value="F:ATP hydrolysis activity"/>
    <property type="evidence" value="ECO:0007669"/>
    <property type="project" value="InterPro"/>
</dbReference>
<feature type="compositionally biased region" description="Basic residues" evidence="16">
    <location>
        <begin position="449"/>
        <end position="461"/>
    </location>
</feature>
<feature type="region of interest" description="Disordered" evidence="16">
    <location>
        <begin position="594"/>
        <end position="676"/>
    </location>
</feature>
<protein>
    <recommendedName>
        <fullName evidence="15">ATP-dependent helicase ATRX</fullName>
    </recommendedName>
</protein>
<dbReference type="InterPro" id="IPR014001">
    <property type="entry name" value="Helicase_ATP-bd"/>
</dbReference>
<feature type="domain" description="PHD-type" evidence="19">
    <location>
        <begin position="51"/>
        <end position="188"/>
    </location>
</feature>
<evidence type="ECO:0000256" key="1">
    <source>
        <dbReference type="ARBA" id="ARBA00004123"/>
    </source>
</evidence>
<dbReference type="InterPro" id="IPR027417">
    <property type="entry name" value="P-loop_NTPase"/>
</dbReference>
<dbReference type="Gene3D" id="3.40.50.300">
    <property type="entry name" value="P-loop containing nucleotide triphosphate hydrolases"/>
    <property type="match status" value="1"/>
</dbReference>
<feature type="compositionally biased region" description="Basic residues" evidence="16">
    <location>
        <begin position="1515"/>
        <end position="1525"/>
    </location>
</feature>
<evidence type="ECO:0000256" key="10">
    <source>
        <dbReference type="ARBA" id="ARBA00022833"/>
    </source>
</evidence>
<dbReference type="PROSITE" id="PS51192">
    <property type="entry name" value="HELICASE_ATP_BIND_1"/>
    <property type="match status" value="1"/>
</dbReference>
<feature type="compositionally biased region" description="Basic residues" evidence="16">
    <location>
        <begin position="1444"/>
        <end position="1454"/>
    </location>
</feature>